<organism evidence="2 3">
    <name type="scientific">Candidatus Dojkabacteria bacterium</name>
    <dbReference type="NCBI Taxonomy" id="2099670"/>
    <lineage>
        <taxon>Bacteria</taxon>
        <taxon>Candidatus Dojkabacteria</taxon>
    </lineage>
</organism>
<keyword evidence="1" id="KW-0472">Membrane</keyword>
<accession>A0A3M0YZ85</accession>
<proteinExistence type="predicted"/>
<name>A0A3M0YZ85_9BACT</name>
<sequence>MELLTQIPVLFLIVFLIVVILVLLFVVIKQQRRIKQLLTPRYGFLGKPLAFLMLGFLSIGAVNLINTVNQKEFTNVQTASADFVVDINILSTQVSEDIYRLSATPIIDGIEWGSKRDSFDINWTIQNGRLEKYIERDVSQVSPGGIEVRLRKGLNRVTATIFMDGQKFEKTIEIDVEI</sequence>
<dbReference type="EMBL" id="RFKV01000029">
    <property type="protein sequence ID" value="RMD77480.1"/>
    <property type="molecule type" value="Genomic_DNA"/>
</dbReference>
<feature type="transmembrane region" description="Helical" evidence="1">
    <location>
        <begin position="6"/>
        <end position="28"/>
    </location>
</feature>
<dbReference type="Proteomes" id="UP000269410">
    <property type="component" value="Unassembled WGS sequence"/>
</dbReference>
<keyword evidence="1" id="KW-0812">Transmembrane</keyword>
<gene>
    <name evidence="2" type="ORF">D6810_00790</name>
</gene>
<comment type="caution">
    <text evidence="2">The sequence shown here is derived from an EMBL/GenBank/DDBJ whole genome shotgun (WGS) entry which is preliminary data.</text>
</comment>
<evidence type="ECO:0000313" key="2">
    <source>
        <dbReference type="EMBL" id="RMD77480.1"/>
    </source>
</evidence>
<feature type="transmembrane region" description="Helical" evidence="1">
    <location>
        <begin position="49"/>
        <end position="68"/>
    </location>
</feature>
<evidence type="ECO:0000256" key="1">
    <source>
        <dbReference type="SAM" id="Phobius"/>
    </source>
</evidence>
<dbReference type="AlphaFoldDB" id="A0A3M0YZ85"/>
<reference evidence="2 3" key="1">
    <citation type="submission" date="2018-10" db="EMBL/GenBank/DDBJ databases">
        <title>Thermophilic Lithotrophy and Phototrophy in an Intertidal, Iron-rich, Geothermal Spring.</title>
        <authorList>
            <person name="Ward L.M."/>
            <person name="Idei A."/>
            <person name="Nakagawa M."/>
            <person name="Ueno Y."/>
            <person name="Fischer W."/>
            <person name="Mcglynn S.E."/>
        </authorList>
    </citation>
    <scope>NUCLEOTIDE SEQUENCE [LARGE SCALE GENOMIC DNA]</scope>
    <source>
        <strain evidence="2">J137</strain>
    </source>
</reference>
<protein>
    <submittedName>
        <fullName evidence="2">Uncharacterized protein</fullName>
    </submittedName>
</protein>
<evidence type="ECO:0000313" key="3">
    <source>
        <dbReference type="Proteomes" id="UP000269410"/>
    </source>
</evidence>
<keyword evidence="1" id="KW-1133">Transmembrane helix</keyword>